<dbReference type="Proteomes" id="UP000430345">
    <property type="component" value="Unassembled WGS sequence"/>
</dbReference>
<gene>
    <name evidence="2" type="ORF">GBZ86_07840</name>
</gene>
<dbReference type="AlphaFoldDB" id="A0A6I1MNI4"/>
<dbReference type="RefSeq" id="WP_152889394.1">
    <property type="nucleotide sequence ID" value="NZ_WHJC01000092.1"/>
</dbReference>
<protein>
    <submittedName>
        <fullName evidence="2">AAA domain-containing protein</fullName>
    </submittedName>
</protein>
<reference evidence="2 3" key="1">
    <citation type="submission" date="2019-10" db="EMBL/GenBank/DDBJ databases">
        <title>The Genome Sequence of Clostridium tarantellae Isolated from Fish Brain.</title>
        <authorList>
            <person name="Bano L."/>
            <person name="Kiel M."/>
            <person name="Sales G."/>
            <person name="Doxey A.C."/>
            <person name="Mansfield M.J."/>
            <person name="Schiavone M."/>
            <person name="Rossetto O."/>
            <person name="Pirazzini M."/>
            <person name="Dobrindt U."/>
            <person name="Montecucco C."/>
        </authorList>
    </citation>
    <scope>NUCLEOTIDE SEQUENCE [LARGE SCALE GENOMIC DNA]</scope>
    <source>
        <strain evidence="2 3">DSM 3997</strain>
    </source>
</reference>
<sequence>MSIDLNNDSNAELYALEVQKALKDEKEKLIEEKNKLIKREEIIIEKESLLVKKEEDINEKENILNEKEEKFFKTQNEVDNIIIELEEKEKEIKRNEEKIIKKEKVLKIREKNLDKIEEELDERQEEIEEKRKEFKKKLYNCEIEAEKKANEIVESSNSRIKELSDEIRSLYQVKLENELKENELKNKEEIIERLSCEILELKNKILLFERNEELQKNISLEELNNELISTKSKNSDLNKKIIDRENKINELNYLEDENNVLKNTNEILRGRLNRALSQIEYLKRIESSKDTGKDSTGAIFREIIDNQRKLDEKQIPKKYVGDEKFINGFIQFCKEAGFKYKENLVRTFLSSIKSSKLTILKGYSGTGKSSLPELISTYLRAECVTIPVQPNWRTKQDIMGFYNYFTNRFIPTELTRTLIRANINKERIFFVVLDEMNLSRVEYYFSEFNSKIWMSEDKRVIELFEGVGIYDEEVSKYIVDNNINIPDNVFFIGTINEDDSVSPISDKIFDRAQVISFGELPSTISVGNLDLAKNSLDNNEIYTKYNTFVEAYIDGNLDLKSLKILDSVNSFMKDKFNKVIGYRSIKQVSEFINLYVNSKGKEEEALDLQLVSKFIPKLKFIYSEEQIELVKDLEQHIKLAFMEDFKYSEEQADELNIIKEINNIIKEIEG</sequence>
<dbReference type="EMBL" id="WHJC01000092">
    <property type="protein sequence ID" value="MPQ43667.1"/>
    <property type="molecule type" value="Genomic_DNA"/>
</dbReference>
<proteinExistence type="predicted"/>
<evidence type="ECO:0000313" key="3">
    <source>
        <dbReference type="Proteomes" id="UP000430345"/>
    </source>
</evidence>
<feature type="coiled-coil region" evidence="1">
    <location>
        <begin position="15"/>
        <end position="271"/>
    </location>
</feature>
<accession>A0A6I1MNI4</accession>
<dbReference type="Gene3D" id="3.40.50.300">
    <property type="entry name" value="P-loop containing nucleotide triphosphate hydrolases"/>
    <property type="match status" value="1"/>
</dbReference>
<keyword evidence="1" id="KW-0175">Coiled coil</keyword>
<keyword evidence="3" id="KW-1185">Reference proteome</keyword>
<organism evidence="2 3">
    <name type="scientific">Clostridium tarantellae</name>
    <dbReference type="NCBI Taxonomy" id="39493"/>
    <lineage>
        <taxon>Bacteria</taxon>
        <taxon>Bacillati</taxon>
        <taxon>Bacillota</taxon>
        <taxon>Clostridia</taxon>
        <taxon>Eubacteriales</taxon>
        <taxon>Clostridiaceae</taxon>
        <taxon>Clostridium</taxon>
    </lineage>
</organism>
<dbReference type="OrthoDB" id="9781481at2"/>
<comment type="caution">
    <text evidence="2">The sequence shown here is derived from an EMBL/GenBank/DDBJ whole genome shotgun (WGS) entry which is preliminary data.</text>
</comment>
<evidence type="ECO:0000313" key="2">
    <source>
        <dbReference type="EMBL" id="MPQ43667.1"/>
    </source>
</evidence>
<dbReference type="InterPro" id="IPR027417">
    <property type="entry name" value="P-loop_NTPase"/>
</dbReference>
<dbReference type="SUPFAM" id="SSF52540">
    <property type="entry name" value="P-loop containing nucleoside triphosphate hydrolases"/>
    <property type="match status" value="1"/>
</dbReference>
<evidence type="ECO:0000256" key="1">
    <source>
        <dbReference type="SAM" id="Coils"/>
    </source>
</evidence>
<name>A0A6I1MNI4_9CLOT</name>